<dbReference type="STRING" id="1848.SAMN05443637_11889"/>
<dbReference type="InterPro" id="IPR052526">
    <property type="entry name" value="HTH-type_Bedaq_tolerance"/>
</dbReference>
<keyword evidence="2" id="KW-0238">DNA-binding</keyword>
<dbReference type="RefSeq" id="WP_073459051.1">
    <property type="nucleotide sequence ID" value="NZ_FRAP01000018.1"/>
</dbReference>
<dbReference type="Proteomes" id="UP000184363">
    <property type="component" value="Unassembled WGS sequence"/>
</dbReference>
<name>A0A1M6XZB4_PSETH</name>
<proteinExistence type="predicted"/>
<evidence type="ECO:0000259" key="1">
    <source>
        <dbReference type="PROSITE" id="PS50995"/>
    </source>
</evidence>
<dbReference type="Gene3D" id="1.10.10.10">
    <property type="entry name" value="Winged helix-like DNA-binding domain superfamily/Winged helix DNA-binding domain"/>
    <property type="match status" value="1"/>
</dbReference>
<dbReference type="PRINTS" id="PR00598">
    <property type="entry name" value="HTHMARR"/>
</dbReference>
<dbReference type="InterPro" id="IPR036388">
    <property type="entry name" value="WH-like_DNA-bd_sf"/>
</dbReference>
<accession>A0A1M6XZB4</accession>
<protein>
    <submittedName>
        <fullName evidence="2">DNA-binding transcriptional regulator, MarR family</fullName>
    </submittedName>
</protein>
<organism evidence="2 3">
    <name type="scientific">Pseudonocardia thermophila</name>
    <dbReference type="NCBI Taxonomy" id="1848"/>
    <lineage>
        <taxon>Bacteria</taxon>
        <taxon>Bacillati</taxon>
        <taxon>Actinomycetota</taxon>
        <taxon>Actinomycetes</taxon>
        <taxon>Pseudonocardiales</taxon>
        <taxon>Pseudonocardiaceae</taxon>
        <taxon>Pseudonocardia</taxon>
    </lineage>
</organism>
<dbReference type="SMART" id="SM00347">
    <property type="entry name" value="HTH_MARR"/>
    <property type="match status" value="1"/>
</dbReference>
<evidence type="ECO:0000313" key="3">
    <source>
        <dbReference type="Proteomes" id="UP000184363"/>
    </source>
</evidence>
<dbReference type="PANTHER" id="PTHR39515:SF2">
    <property type="entry name" value="HTH-TYPE TRANSCRIPTIONAL REGULATOR RV0880"/>
    <property type="match status" value="1"/>
</dbReference>
<dbReference type="PANTHER" id="PTHR39515">
    <property type="entry name" value="CONSERVED PROTEIN"/>
    <property type="match status" value="1"/>
</dbReference>
<dbReference type="EMBL" id="FRAP01000018">
    <property type="protein sequence ID" value="SHL11173.1"/>
    <property type="molecule type" value="Genomic_DNA"/>
</dbReference>
<dbReference type="InterPro" id="IPR036390">
    <property type="entry name" value="WH_DNA-bd_sf"/>
</dbReference>
<sequence>MQEIDAEAAARLRRVVVRLARTLNGSAVAEGLSPTQASILATIGFRGPMQPAAIAEAEGVNPTMLSRMLTKLDERGLIRRLPHPGDQRAVLVEATPAGQQTCDRIRAARTEMVKELLRELPPHYVRAVLDALPALEAMAGLEQRS</sequence>
<dbReference type="GO" id="GO:0003700">
    <property type="term" value="F:DNA-binding transcription factor activity"/>
    <property type="evidence" value="ECO:0007669"/>
    <property type="project" value="InterPro"/>
</dbReference>
<dbReference type="SUPFAM" id="SSF46785">
    <property type="entry name" value="Winged helix' DNA-binding domain"/>
    <property type="match status" value="1"/>
</dbReference>
<dbReference type="InterPro" id="IPR000835">
    <property type="entry name" value="HTH_MarR-typ"/>
</dbReference>
<evidence type="ECO:0000313" key="2">
    <source>
        <dbReference type="EMBL" id="SHL11173.1"/>
    </source>
</evidence>
<dbReference type="AlphaFoldDB" id="A0A1M6XZB4"/>
<dbReference type="Pfam" id="PF01047">
    <property type="entry name" value="MarR"/>
    <property type="match status" value="1"/>
</dbReference>
<dbReference type="GO" id="GO:0003677">
    <property type="term" value="F:DNA binding"/>
    <property type="evidence" value="ECO:0007669"/>
    <property type="project" value="UniProtKB-KW"/>
</dbReference>
<dbReference type="OrthoDB" id="3216907at2"/>
<feature type="domain" description="HTH marR-type" evidence="1">
    <location>
        <begin position="5"/>
        <end position="137"/>
    </location>
</feature>
<keyword evidence="3" id="KW-1185">Reference proteome</keyword>
<reference evidence="2 3" key="1">
    <citation type="submission" date="2016-11" db="EMBL/GenBank/DDBJ databases">
        <authorList>
            <person name="Jaros S."/>
            <person name="Januszkiewicz K."/>
            <person name="Wedrychowicz H."/>
        </authorList>
    </citation>
    <scope>NUCLEOTIDE SEQUENCE [LARGE SCALE GENOMIC DNA]</scope>
    <source>
        <strain evidence="2 3">DSM 43832</strain>
    </source>
</reference>
<gene>
    <name evidence="2" type="ORF">SAMN05443637_11889</name>
</gene>
<dbReference type="PROSITE" id="PS50995">
    <property type="entry name" value="HTH_MARR_2"/>
    <property type="match status" value="1"/>
</dbReference>